<evidence type="ECO:0000313" key="2">
    <source>
        <dbReference type="Proteomes" id="UP000176740"/>
    </source>
</evidence>
<gene>
    <name evidence="1" type="ORF">A3A49_02220</name>
</gene>
<dbReference type="AlphaFoldDB" id="A0A1F5GZ91"/>
<dbReference type="STRING" id="1797725.A3A49_02220"/>
<sequence length="195" mass="21206">MPERHGLGLRKKIGRLVATSVLLPAASVNLGSGQSVDIFPDHFSIFQSTAAHRFIDSLPSVAESQDTGFFDQLDNYLETNYGRALAFAAVVGSLALLWSARKINSETDTETQEKLANFSSLVAISFASVLLAESFTDVNAKVPASLFEAFVVTQTALNFWRVTQRHRELGKRLPSLLISLSLMTISSASLAETVK</sequence>
<comment type="caution">
    <text evidence="1">The sequence shown here is derived from an EMBL/GenBank/DDBJ whole genome shotgun (WGS) entry which is preliminary data.</text>
</comment>
<dbReference type="Proteomes" id="UP000176740">
    <property type="component" value="Unassembled WGS sequence"/>
</dbReference>
<name>A0A1F5GZ91_9BACT</name>
<reference evidence="1 2" key="1">
    <citation type="journal article" date="2016" name="Nat. Commun.">
        <title>Thousands of microbial genomes shed light on interconnected biogeochemical processes in an aquifer system.</title>
        <authorList>
            <person name="Anantharaman K."/>
            <person name="Brown C.T."/>
            <person name="Hug L.A."/>
            <person name="Sharon I."/>
            <person name="Castelle C.J."/>
            <person name="Probst A.J."/>
            <person name="Thomas B.C."/>
            <person name="Singh A."/>
            <person name="Wilkins M.J."/>
            <person name="Karaoz U."/>
            <person name="Brodie E.L."/>
            <person name="Williams K.H."/>
            <person name="Hubbard S.S."/>
            <person name="Banfield J.F."/>
        </authorList>
    </citation>
    <scope>NUCLEOTIDE SEQUENCE [LARGE SCALE GENOMIC DNA]</scope>
</reference>
<accession>A0A1F5GZ91</accession>
<protein>
    <submittedName>
        <fullName evidence="1">Uncharacterized protein</fullName>
    </submittedName>
</protein>
<proteinExistence type="predicted"/>
<evidence type="ECO:0000313" key="1">
    <source>
        <dbReference type="EMBL" id="OGD97178.1"/>
    </source>
</evidence>
<dbReference type="EMBL" id="MFBO01000036">
    <property type="protein sequence ID" value="OGD97178.1"/>
    <property type="molecule type" value="Genomic_DNA"/>
</dbReference>
<organism evidence="1 2">
    <name type="scientific">Candidatus Curtissbacteria bacterium RIFCSPLOWO2_01_FULL_38_11b</name>
    <dbReference type="NCBI Taxonomy" id="1797725"/>
    <lineage>
        <taxon>Bacteria</taxon>
        <taxon>Candidatus Curtissiibacteriota</taxon>
    </lineage>
</organism>